<feature type="compositionally biased region" description="Basic and acidic residues" evidence="1">
    <location>
        <begin position="1"/>
        <end position="14"/>
    </location>
</feature>
<accession>A0A6J4LUG5</accession>
<reference evidence="2" key="1">
    <citation type="submission" date="2020-02" db="EMBL/GenBank/DDBJ databases">
        <authorList>
            <person name="Meier V. D."/>
        </authorList>
    </citation>
    <scope>NUCLEOTIDE SEQUENCE</scope>
    <source>
        <strain evidence="2">AVDCRST_MAG29</strain>
    </source>
</reference>
<feature type="non-terminal residue" evidence="2">
    <location>
        <position position="37"/>
    </location>
</feature>
<feature type="compositionally biased region" description="Basic and acidic residues" evidence="1">
    <location>
        <begin position="26"/>
        <end position="37"/>
    </location>
</feature>
<evidence type="ECO:0000313" key="2">
    <source>
        <dbReference type="EMBL" id="CAA9340235.1"/>
    </source>
</evidence>
<protein>
    <submittedName>
        <fullName evidence="2">Uncharacterized protein</fullName>
    </submittedName>
</protein>
<sequence>RHPPHEDRLHERPHVQGGHPGLGRRRSPDRVRTDCPL</sequence>
<name>A0A6J4LUG5_9ACTN</name>
<dbReference type="AlphaFoldDB" id="A0A6J4LUG5"/>
<proteinExistence type="predicted"/>
<dbReference type="EMBL" id="CADCUG010000095">
    <property type="protein sequence ID" value="CAA9340235.1"/>
    <property type="molecule type" value="Genomic_DNA"/>
</dbReference>
<organism evidence="2">
    <name type="scientific">uncultured Nocardioidaceae bacterium</name>
    <dbReference type="NCBI Taxonomy" id="253824"/>
    <lineage>
        <taxon>Bacteria</taxon>
        <taxon>Bacillati</taxon>
        <taxon>Actinomycetota</taxon>
        <taxon>Actinomycetes</taxon>
        <taxon>Propionibacteriales</taxon>
        <taxon>Nocardioidaceae</taxon>
        <taxon>environmental samples</taxon>
    </lineage>
</organism>
<feature type="non-terminal residue" evidence="2">
    <location>
        <position position="1"/>
    </location>
</feature>
<feature type="region of interest" description="Disordered" evidence="1">
    <location>
        <begin position="1"/>
        <end position="37"/>
    </location>
</feature>
<gene>
    <name evidence="2" type="ORF">AVDCRST_MAG29-1441</name>
</gene>
<evidence type="ECO:0000256" key="1">
    <source>
        <dbReference type="SAM" id="MobiDB-lite"/>
    </source>
</evidence>